<evidence type="ECO:0000256" key="4">
    <source>
        <dbReference type="ARBA" id="ARBA00023125"/>
    </source>
</evidence>
<dbReference type="CDD" id="cd00383">
    <property type="entry name" value="trans_reg_C"/>
    <property type="match status" value="1"/>
</dbReference>
<dbReference type="InterPro" id="IPR036388">
    <property type="entry name" value="WH-like_DNA-bd_sf"/>
</dbReference>
<dbReference type="Pfam" id="PF00072">
    <property type="entry name" value="Response_reg"/>
    <property type="match status" value="1"/>
</dbReference>
<keyword evidence="2" id="KW-0902">Two-component regulatory system</keyword>
<accession>A0A421DQ92</accession>
<feature type="DNA-binding region" description="OmpR/PhoB-type" evidence="7">
    <location>
        <begin position="124"/>
        <end position="222"/>
    </location>
</feature>
<keyword evidence="11" id="KW-1185">Reference proteome</keyword>
<evidence type="ECO:0000259" key="8">
    <source>
        <dbReference type="PROSITE" id="PS50110"/>
    </source>
</evidence>
<evidence type="ECO:0000256" key="1">
    <source>
        <dbReference type="ARBA" id="ARBA00022553"/>
    </source>
</evidence>
<dbReference type="SMART" id="SM00448">
    <property type="entry name" value="REC"/>
    <property type="match status" value="1"/>
</dbReference>
<keyword evidence="1 6" id="KW-0597">Phosphoprotein</keyword>
<evidence type="ECO:0000313" key="10">
    <source>
        <dbReference type="EMBL" id="RLM25280.1"/>
    </source>
</evidence>
<dbReference type="InterPro" id="IPR001867">
    <property type="entry name" value="OmpR/PhoB-type_DNA-bd"/>
</dbReference>
<dbReference type="Proteomes" id="UP000285648">
    <property type="component" value="Unassembled WGS sequence"/>
</dbReference>
<reference evidence="10 11" key="1">
    <citation type="submission" date="2016-09" db="EMBL/GenBank/DDBJ databases">
        <authorList>
            <person name="Doonan J."/>
            <person name="Pachebat J.A."/>
            <person name="Golyshin P.N."/>
            <person name="Denman S."/>
            <person name="Mcdonald J.E."/>
        </authorList>
    </citation>
    <scope>NUCLEOTIDE SEQUENCE [LARGE SCALE GENOMIC DNA]</scope>
    <source>
        <strain evidence="10 11">NCPPB 3934</strain>
    </source>
</reference>
<evidence type="ECO:0000313" key="11">
    <source>
        <dbReference type="Proteomes" id="UP000285648"/>
    </source>
</evidence>
<protein>
    <submittedName>
        <fullName evidence="10">Two-component system response regulator PhoP</fullName>
    </submittedName>
</protein>
<dbReference type="PANTHER" id="PTHR48111">
    <property type="entry name" value="REGULATOR OF RPOS"/>
    <property type="match status" value="1"/>
</dbReference>
<dbReference type="GO" id="GO:0000976">
    <property type="term" value="F:transcription cis-regulatory region binding"/>
    <property type="evidence" value="ECO:0007669"/>
    <property type="project" value="TreeGrafter"/>
</dbReference>
<dbReference type="RefSeq" id="WP_121574494.1">
    <property type="nucleotide sequence ID" value="NZ_MJLZ01000012.1"/>
</dbReference>
<dbReference type="FunFam" id="3.40.50.2300:FF:000002">
    <property type="entry name" value="DNA-binding response regulator PhoP"/>
    <property type="match status" value="1"/>
</dbReference>
<feature type="domain" description="Response regulatory" evidence="8">
    <location>
        <begin position="2"/>
        <end position="116"/>
    </location>
</feature>
<name>A0A421DQ92_9GAMM</name>
<dbReference type="InterPro" id="IPR016032">
    <property type="entry name" value="Sig_transdc_resp-reg_C-effctor"/>
</dbReference>
<dbReference type="InterPro" id="IPR011006">
    <property type="entry name" value="CheY-like_superfamily"/>
</dbReference>
<dbReference type="GO" id="GO:0000156">
    <property type="term" value="F:phosphorelay response regulator activity"/>
    <property type="evidence" value="ECO:0007669"/>
    <property type="project" value="TreeGrafter"/>
</dbReference>
<dbReference type="SUPFAM" id="SSF46894">
    <property type="entry name" value="C-terminal effector domain of the bipartite response regulators"/>
    <property type="match status" value="1"/>
</dbReference>
<dbReference type="GO" id="GO:0032993">
    <property type="term" value="C:protein-DNA complex"/>
    <property type="evidence" value="ECO:0007669"/>
    <property type="project" value="TreeGrafter"/>
</dbReference>
<dbReference type="PROSITE" id="PS51755">
    <property type="entry name" value="OMPR_PHOB"/>
    <property type="match status" value="1"/>
</dbReference>
<comment type="caution">
    <text evidence="10">The sequence shown here is derived from an EMBL/GenBank/DDBJ whole genome shotgun (WGS) entry which is preliminary data.</text>
</comment>
<dbReference type="InterPro" id="IPR039420">
    <property type="entry name" value="WalR-like"/>
</dbReference>
<dbReference type="GO" id="GO:0006355">
    <property type="term" value="P:regulation of DNA-templated transcription"/>
    <property type="evidence" value="ECO:0007669"/>
    <property type="project" value="InterPro"/>
</dbReference>
<feature type="domain" description="OmpR/PhoB-type" evidence="9">
    <location>
        <begin position="124"/>
        <end position="222"/>
    </location>
</feature>
<evidence type="ECO:0000259" key="9">
    <source>
        <dbReference type="PROSITE" id="PS51755"/>
    </source>
</evidence>
<organism evidence="10 11">
    <name type="scientific">Brenneria alni</name>
    <dbReference type="NCBI Taxonomy" id="71656"/>
    <lineage>
        <taxon>Bacteria</taxon>
        <taxon>Pseudomonadati</taxon>
        <taxon>Pseudomonadota</taxon>
        <taxon>Gammaproteobacteria</taxon>
        <taxon>Enterobacterales</taxon>
        <taxon>Pectobacteriaceae</taxon>
        <taxon>Brenneria</taxon>
    </lineage>
</organism>
<evidence type="ECO:0000256" key="7">
    <source>
        <dbReference type="PROSITE-ProRule" id="PRU01091"/>
    </source>
</evidence>
<dbReference type="PANTHER" id="PTHR48111:SF71">
    <property type="entry name" value="TRANSCRIPTIONAL REGULATORY PROTEIN PHOP"/>
    <property type="match status" value="1"/>
</dbReference>
<evidence type="ECO:0000256" key="6">
    <source>
        <dbReference type="PROSITE-ProRule" id="PRU00169"/>
    </source>
</evidence>
<dbReference type="InterPro" id="IPR001789">
    <property type="entry name" value="Sig_transdc_resp-reg_receiver"/>
</dbReference>
<keyword evidence="4 7" id="KW-0238">DNA-binding</keyword>
<feature type="modified residue" description="4-aspartylphosphate" evidence="6">
    <location>
        <position position="51"/>
    </location>
</feature>
<keyword evidence="3" id="KW-0805">Transcription regulation</keyword>
<proteinExistence type="predicted"/>
<dbReference type="AlphaFoldDB" id="A0A421DQ92"/>
<dbReference type="OrthoDB" id="9802426at2"/>
<evidence type="ECO:0000256" key="3">
    <source>
        <dbReference type="ARBA" id="ARBA00023015"/>
    </source>
</evidence>
<dbReference type="SMART" id="SM00862">
    <property type="entry name" value="Trans_reg_C"/>
    <property type="match status" value="1"/>
</dbReference>
<dbReference type="NCBIfam" id="NF008078">
    <property type="entry name" value="PRK10816.1"/>
    <property type="match status" value="1"/>
</dbReference>
<dbReference type="Gene3D" id="6.10.250.690">
    <property type="match status" value="1"/>
</dbReference>
<dbReference type="GO" id="GO:0009891">
    <property type="term" value="P:positive regulation of biosynthetic process"/>
    <property type="evidence" value="ECO:0007669"/>
    <property type="project" value="UniProtKB-ARBA"/>
</dbReference>
<dbReference type="PROSITE" id="PS50110">
    <property type="entry name" value="RESPONSE_REGULATORY"/>
    <property type="match status" value="1"/>
</dbReference>
<dbReference type="GO" id="GO:0005829">
    <property type="term" value="C:cytosol"/>
    <property type="evidence" value="ECO:0007669"/>
    <property type="project" value="TreeGrafter"/>
</dbReference>
<dbReference type="FunFam" id="1.10.10.10:FF:000098">
    <property type="entry name" value="Two-component system response regulator PhoP"/>
    <property type="match status" value="1"/>
</dbReference>
<evidence type="ECO:0000256" key="5">
    <source>
        <dbReference type="ARBA" id="ARBA00023163"/>
    </source>
</evidence>
<dbReference type="Gene3D" id="1.10.10.10">
    <property type="entry name" value="Winged helix-like DNA-binding domain superfamily/Winged helix DNA-binding domain"/>
    <property type="match status" value="1"/>
</dbReference>
<keyword evidence="5" id="KW-0804">Transcription</keyword>
<dbReference type="Gene3D" id="3.40.50.2300">
    <property type="match status" value="1"/>
</dbReference>
<sequence>MRILVVEDNILLRHHLTVQMNEMGHQIDAAADAKEADYFLHEHSPDIAIVDLGLPDEDGMSLIRRWRSQQLKLPILVLTAREGWQDKVAVLEAGADDYVTKPFHMEEVVARLQALMRRNSGLASQIISIPPFEIDLSRREVMIKGAAVKLTAFEYTIIETLIRNNGKVVSKESLMLQLYPDAELRESHTIDVLMGRLRKKIQNADSPDVITTVRGQGYRFDLDIGQAQKQNE</sequence>
<evidence type="ECO:0000256" key="2">
    <source>
        <dbReference type="ARBA" id="ARBA00023012"/>
    </source>
</evidence>
<dbReference type="EMBL" id="MJLZ01000012">
    <property type="protein sequence ID" value="RLM25280.1"/>
    <property type="molecule type" value="Genomic_DNA"/>
</dbReference>
<gene>
    <name evidence="10" type="ORF">BIY29_07130</name>
</gene>
<dbReference type="SUPFAM" id="SSF52172">
    <property type="entry name" value="CheY-like"/>
    <property type="match status" value="1"/>
</dbReference>
<dbReference type="Pfam" id="PF00486">
    <property type="entry name" value="Trans_reg_C"/>
    <property type="match status" value="1"/>
</dbReference>